<keyword evidence="2" id="KW-0808">Transferase</keyword>
<dbReference type="EMBL" id="JABEND010000003">
    <property type="protein sequence ID" value="NNG35690.1"/>
    <property type="molecule type" value="Genomic_DNA"/>
</dbReference>
<dbReference type="AlphaFoldDB" id="A0A849AB41"/>
<organism evidence="2 3">
    <name type="scientific">Nakamurella aerolata</name>
    <dbReference type="NCBI Taxonomy" id="1656892"/>
    <lineage>
        <taxon>Bacteria</taxon>
        <taxon>Bacillati</taxon>
        <taxon>Actinomycetota</taxon>
        <taxon>Actinomycetes</taxon>
        <taxon>Nakamurellales</taxon>
        <taxon>Nakamurellaceae</taxon>
        <taxon>Nakamurella</taxon>
    </lineage>
</organism>
<dbReference type="Gene3D" id="3.40.630.30">
    <property type="match status" value="1"/>
</dbReference>
<dbReference type="PROSITE" id="PS51186">
    <property type="entry name" value="GNAT"/>
    <property type="match status" value="1"/>
</dbReference>
<dbReference type="Pfam" id="PF00583">
    <property type="entry name" value="Acetyltransf_1"/>
    <property type="match status" value="1"/>
</dbReference>
<accession>A0A849AB41</accession>
<protein>
    <submittedName>
        <fullName evidence="2">GNAT family N-acetyltransferase</fullName>
    </submittedName>
</protein>
<keyword evidence="3" id="KW-1185">Reference proteome</keyword>
<name>A0A849AB41_9ACTN</name>
<dbReference type="InterPro" id="IPR000182">
    <property type="entry name" value="GNAT_dom"/>
</dbReference>
<gene>
    <name evidence="2" type="ORF">HKD39_08190</name>
</gene>
<proteinExistence type="predicted"/>
<dbReference type="SUPFAM" id="SSF55729">
    <property type="entry name" value="Acyl-CoA N-acyltransferases (Nat)"/>
    <property type="match status" value="1"/>
</dbReference>
<evidence type="ECO:0000313" key="3">
    <source>
        <dbReference type="Proteomes" id="UP000562984"/>
    </source>
</evidence>
<dbReference type="GO" id="GO:0016747">
    <property type="term" value="F:acyltransferase activity, transferring groups other than amino-acyl groups"/>
    <property type="evidence" value="ECO:0007669"/>
    <property type="project" value="InterPro"/>
</dbReference>
<dbReference type="RefSeq" id="WP_171199339.1">
    <property type="nucleotide sequence ID" value="NZ_JABEND010000003.1"/>
</dbReference>
<dbReference type="CDD" id="cd04301">
    <property type="entry name" value="NAT_SF"/>
    <property type="match status" value="1"/>
</dbReference>
<evidence type="ECO:0000259" key="1">
    <source>
        <dbReference type="PROSITE" id="PS51186"/>
    </source>
</evidence>
<comment type="caution">
    <text evidence="2">The sequence shown here is derived from an EMBL/GenBank/DDBJ whole genome shotgun (WGS) entry which is preliminary data.</text>
</comment>
<dbReference type="InterPro" id="IPR016181">
    <property type="entry name" value="Acyl_CoA_acyltransferase"/>
</dbReference>
<sequence>MAVTIRPAEPADRHQLNAMLDSDPDPLWLAQGHRFHRFPGTTDPDPPAGSITMAAVEDGTVIGLGTARTNAVHPGRINTAIEVRPERRREGIGSALLRCLLDARHRLRAPRLPLSGKVRTGSGAAGFAAANGARVYQHCPAPVGDPRSAAMACWFADRDDADAGAVSSLDELPDRLVAQYFRELYLWVHEDWSPADVAALAAISDAAAAECDRRLSSLVRVGGRAAAVVFAFRTDTDLELVCETLRRDQPDGRRLLARGVARTLQVAAASGVTRVEFDGHTSDPHLAALLADIPLPERHPLDLVEIP</sequence>
<evidence type="ECO:0000313" key="2">
    <source>
        <dbReference type="EMBL" id="NNG35690.1"/>
    </source>
</evidence>
<reference evidence="2 3" key="1">
    <citation type="submission" date="2020-05" db="EMBL/GenBank/DDBJ databases">
        <title>Nakamurella sp. DB0629 isolated from air conditioner.</title>
        <authorList>
            <person name="Kim D.H."/>
            <person name="Kim D.-U."/>
        </authorList>
    </citation>
    <scope>NUCLEOTIDE SEQUENCE [LARGE SCALE GENOMIC DNA]</scope>
    <source>
        <strain evidence="2 3">DB0629</strain>
    </source>
</reference>
<dbReference type="Proteomes" id="UP000562984">
    <property type="component" value="Unassembled WGS sequence"/>
</dbReference>
<feature type="domain" description="N-acetyltransferase" evidence="1">
    <location>
        <begin position="3"/>
        <end position="156"/>
    </location>
</feature>